<organism evidence="2">
    <name type="scientific">Eucalyptus grandis</name>
    <name type="common">Flooded gum</name>
    <dbReference type="NCBI Taxonomy" id="71139"/>
    <lineage>
        <taxon>Eukaryota</taxon>
        <taxon>Viridiplantae</taxon>
        <taxon>Streptophyta</taxon>
        <taxon>Embryophyta</taxon>
        <taxon>Tracheophyta</taxon>
        <taxon>Spermatophyta</taxon>
        <taxon>Magnoliopsida</taxon>
        <taxon>eudicotyledons</taxon>
        <taxon>Gunneridae</taxon>
        <taxon>Pentapetalae</taxon>
        <taxon>rosids</taxon>
        <taxon>malvids</taxon>
        <taxon>Myrtales</taxon>
        <taxon>Myrtaceae</taxon>
        <taxon>Myrtoideae</taxon>
        <taxon>Eucalypteae</taxon>
        <taxon>Eucalyptus</taxon>
    </lineage>
</organism>
<feature type="compositionally biased region" description="Polar residues" evidence="1">
    <location>
        <begin position="75"/>
        <end position="85"/>
    </location>
</feature>
<dbReference type="InParanoid" id="A0A059C0B3"/>
<sequence>MTPEQQRRSLLCSLEPSPTAATLAALLARAEPEQQRSSLLCSLAQISSEQTSCCRRSGEQRSPRSARVARASGSQIWASAASSEP</sequence>
<proteinExistence type="predicted"/>
<evidence type="ECO:0000313" key="2">
    <source>
        <dbReference type="EMBL" id="KCW71664.1"/>
    </source>
</evidence>
<dbReference type="EMBL" id="KK198757">
    <property type="protein sequence ID" value="KCW71664.1"/>
    <property type="molecule type" value="Genomic_DNA"/>
</dbReference>
<accession>A0A059C0B3</accession>
<feature type="compositionally biased region" description="Low complexity" evidence="1">
    <location>
        <begin position="63"/>
        <end position="74"/>
    </location>
</feature>
<gene>
    <name evidence="2" type="ORF">EUGRSUZ_E00185</name>
</gene>
<reference evidence="2" key="1">
    <citation type="submission" date="2013-07" db="EMBL/GenBank/DDBJ databases">
        <title>The genome of Eucalyptus grandis.</title>
        <authorList>
            <person name="Schmutz J."/>
            <person name="Hayes R."/>
            <person name="Myburg A."/>
            <person name="Tuskan G."/>
            <person name="Grattapaglia D."/>
            <person name="Rokhsar D.S."/>
        </authorList>
    </citation>
    <scope>NUCLEOTIDE SEQUENCE</scope>
    <source>
        <tissue evidence="2">Leaf extractions</tissue>
    </source>
</reference>
<dbReference type="Gramene" id="KCW71664">
    <property type="protein sequence ID" value="KCW71664"/>
    <property type="gene ID" value="EUGRSUZ_E00185"/>
</dbReference>
<feature type="region of interest" description="Disordered" evidence="1">
    <location>
        <begin position="52"/>
        <end position="85"/>
    </location>
</feature>
<evidence type="ECO:0000256" key="1">
    <source>
        <dbReference type="SAM" id="MobiDB-lite"/>
    </source>
</evidence>
<protein>
    <submittedName>
        <fullName evidence="2">Uncharacterized protein</fullName>
    </submittedName>
</protein>
<dbReference type="AlphaFoldDB" id="A0A059C0B3"/>
<name>A0A059C0B3_EUCGR</name>